<feature type="compositionally biased region" description="Low complexity" evidence="13">
    <location>
        <begin position="96"/>
        <end position="121"/>
    </location>
</feature>
<feature type="domain" description="TonB-dependent receptor plug" evidence="15">
    <location>
        <begin position="149"/>
        <end position="255"/>
    </location>
</feature>
<feature type="region of interest" description="Disordered" evidence="13">
    <location>
        <begin position="96"/>
        <end position="129"/>
    </location>
</feature>
<dbReference type="RefSeq" id="WP_228375629.1">
    <property type="nucleotide sequence ID" value="NZ_LUUF01000086.1"/>
</dbReference>
<evidence type="ECO:0000256" key="8">
    <source>
        <dbReference type="ARBA" id="ARBA00023077"/>
    </source>
</evidence>
<keyword evidence="17" id="KW-1185">Reference proteome</keyword>
<evidence type="ECO:0000256" key="11">
    <source>
        <dbReference type="PROSITE-ProRule" id="PRU01360"/>
    </source>
</evidence>
<dbReference type="PROSITE" id="PS52016">
    <property type="entry name" value="TONB_DEPENDENT_REC_3"/>
    <property type="match status" value="1"/>
</dbReference>
<keyword evidence="8 12" id="KW-0798">TonB box</keyword>
<name>A0ABY2CQ59_METMH</name>
<keyword evidence="7" id="KW-0406">Ion transport</keyword>
<dbReference type="InterPro" id="IPR036942">
    <property type="entry name" value="Beta-barrel_TonB_sf"/>
</dbReference>
<keyword evidence="3 11" id="KW-1134">Transmembrane beta strand</keyword>
<dbReference type="Gene3D" id="2.40.170.20">
    <property type="entry name" value="TonB-dependent receptor, beta-barrel domain"/>
    <property type="match status" value="2"/>
</dbReference>
<dbReference type="Proteomes" id="UP000295649">
    <property type="component" value="Unassembled WGS sequence"/>
</dbReference>
<accession>A0ABY2CQ59</accession>
<dbReference type="InterPro" id="IPR000531">
    <property type="entry name" value="Beta-barrel_TonB"/>
</dbReference>
<dbReference type="Pfam" id="PF07715">
    <property type="entry name" value="Plug"/>
    <property type="match status" value="1"/>
</dbReference>
<dbReference type="PANTHER" id="PTHR32552:SF81">
    <property type="entry name" value="TONB-DEPENDENT OUTER MEMBRANE RECEPTOR"/>
    <property type="match status" value="1"/>
</dbReference>
<dbReference type="InterPro" id="IPR039426">
    <property type="entry name" value="TonB-dep_rcpt-like"/>
</dbReference>
<evidence type="ECO:0000256" key="9">
    <source>
        <dbReference type="ARBA" id="ARBA00023136"/>
    </source>
</evidence>
<evidence type="ECO:0000256" key="12">
    <source>
        <dbReference type="RuleBase" id="RU003357"/>
    </source>
</evidence>
<evidence type="ECO:0000259" key="14">
    <source>
        <dbReference type="Pfam" id="PF00593"/>
    </source>
</evidence>
<proteinExistence type="inferred from homology"/>
<keyword evidence="5 11" id="KW-0812">Transmembrane</keyword>
<evidence type="ECO:0000256" key="10">
    <source>
        <dbReference type="ARBA" id="ARBA00023237"/>
    </source>
</evidence>
<keyword evidence="9 11" id="KW-0472">Membrane</keyword>
<reference evidence="16 17" key="1">
    <citation type="submission" date="2019-03" db="EMBL/GenBank/DDBJ databases">
        <title>Systems level insights into methane cycling in arid and semi-arid ecosystems.</title>
        <authorList>
            <person name="Kalyuzhnaya M."/>
        </authorList>
    </citation>
    <scope>NUCLEOTIDE SEQUENCE [LARGE SCALE GENOMIC DNA]</scope>
    <source>
        <strain evidence="16 17">S-1</strain>
    </source>
</reference>
<evidence type="ECO:0000256" key="5">
    <source>
        <dbReference type="ARBA" id="ARBA00022692"/>
    </source>
</evidence>
<keyword evidence="4" id="KW-0410">Iron transport</keyword>
<evidence type="ECO:0000256" key="1">
    <source>
        <dbReference type="ARBA" id="ARBA00004571"/>
    </source>
</evidence>
<evidence type="ECO:0000256" key="4">
    <source>
        <dbReference type="ARBA" id="ARBA00022496"/>
    </source>
</evidence>
<dbReference type="PANTHER" id="PTHR32552">
    <property type="entry name" value="FERRICHROME IRON RECEPTOR-RELATED"/>
    <property type="match status" value="1"/>
</dbReference>
<evidence type="ECO:0000256" key="6">
    <source>
        <dbReference type="ARBA" id="ARBA00023004"/>
    </source>
</evidence>
<organism evidence="16 17">
    <name type="scientific">Methylomonas methanica</name>
    <dbReference type="NCBI Taxonomy" id="421"/>
    <lineage>
        <taxon>Bacteria</taxon>
        <taxon>Pseudomonadati</taxon>
        <taxon>Pseudomonadota</taxon>
        <taxon>Gammaproteobacteria</taxon>
        <taxon>Methylococcales</taxon>
        <taxon>Methylococcaceae</taxon>
        <taxon>Methylomonas</taxon>
    </lineage>
</organism>
<evidence type="ECO:0000256" key="13">
    <source>
        <dbReference type="SAM" id="MobiDB-lite"/>
    </source>
</evidence>
<dbReference type="SUPFAM" id="SSF56935">
    <property type="entry name" value="Porins"/>
    <property type="match status" value="1"/>
</dbReference>
<evidence type="ECO:0000259" key="15">
    <source>
        <dbReference type="Pfam" id="PF07715"/>
    </source>
</evidence>
<comment type="subcellular location">
    <subcellularLocation>
        <location evidence="1 11">Cell outer membrane</location>
        <topology evidence="1 11">Multi-pass membrane protein</topology>
    </subcellularLocation>
</comment>
<evidence type="ECO:0000256" key="3">
    <source>
        <dbReference type="ARBA" id="ARBA00022452"/>
    </source>
</evidence>
<evidence type="ECO:0000313" key="16">
    <source>
        <dbReference type="EMBL" id="TCV86256.1"/>
    </source>
</evidence>
<dbReference type="Pfam" id="PF00593">
    <property type="entry name" value="TonB_dep_Rec_b-barrel"/>
    <property type="match status" value="1"/>
</dbReference>
<keyword evidence="6" id="KW-0408">Iron</keyword>
<evidence type="ECO:0000256" key="7">
    <source>
        <dbReference type="ARBA" id="ARBA00023065"/>
    </source>
</evidence>
<evidence type="ECO:0000256" key="2">
    <source>
        <dbReference type="ARBA" id="ARBA00022448"/>
    </source>
</evidence>
<comment type="caution">
    <text evidence="16">The sequence shown here is derived from an EMBL/GenBank/DDBJ whole genome shotgun (WGS) entry which is preliminary data.</text>
</comment>
<protein>
    <submittedName>
        <fullName evidence="16">TonB-dependent receptor-like protein</fullName>
    </submittedName>
</protein>
<sequence length="1040" mass="112389">MSDKLASAFSVSATRQDGVPQTISSRRTLSTCVAMAIAGVSMASALNVEAAPKKNSKTKTVNSKAVSDLEAENQALRQQLAAAKQRELEFIKKGTTGAAPAGAPAAGAATETAAAQNEAQASELAKNDDDQKADLGEVVVKAKPKLAKLHEVAQSVSVVSGTELNRELSRDLGDITRRASNVQFNQNNTRGASLSVRGLGKRSFTETQDPSVGVTVDGVPYALTQLANFSFYDVEAVEVTRGPRGTEGGLSASSGKVNVTSKLPTFAPTAELSAAYGQRESLILQGALGGTVIDNFLAWRGSFIVDKARGFYENEYDRNYTLYNRDRLSGRAQLLFTPTANLTARFIADFEPKQPQLQNGLTFYHDQPFRFADGSLTDRNGTSAYSKLNGYFSHSNQFALTDTTSPGAISAVGSRAAAGQYFANRGFTYNDYIGGEQRGTVWFDQNKGQTVNNQGAAALIDWEVGNHVLSSRTGVREYRFDAHNDEGTPFDISVDGGGGVKYNQWTQEFKIVNKPGGFLDYKAGVIGLWTKDNVDSKAGWGADAGAWFATNGQYNALYRNAGTNRGAGEAILKDLLQDARTFESTEIRTQSGAIYGESDLHFTDNFTLTAGVRATHEDRTSRNYKIISKNGVGGAFNPESVRNVATGGFNSDTAQSFTVDLDGDGVPDKNPDGSNKTVTNSFYGSTTNYGKLNAAQTGVVAGDAVVNSAEQTALADSLAARYFGGSSYSALTSAQKTMVANAKTLRASQIGRLNQTVEDNYRDVLYTAQLTPSYKINEDLTTYLSWQYGEKSGSIAPVNGLPFTVKPEETHALELGLKSFWLDKSIVVNVDAFVMDIKNYQQAVQVVDQFQTEVNLAPGGSGLTAYTTTQGNVGRVRVHGVELDSVINTIPDLSIRFNGAYNVAEYLDYKNAPKPDELGYLTGDYVDMTGQYLPGASKWNFNVGAEYSKPIFESKYIAHTSFNTNYQTEFNNSDTLSAYGWVGDRARTDAAIGIGTRDKHWDLSLIGKNIFNDRAHEVGWNSFGPDPYPRWFGIQLSGKI</sequence>
<keyword evidence="2 11" id="KW-0813">Transport</keyword>
<dbReference type="EMBL" id="SMCN01000004">
    <property type="protein sequence ID" value="TCV86256.1"/>
    <property type="molecule type" value="Genomic_DNA"/>
</dbReference>
<dbReference type="InterPro" id="IPR012910">
    <property type="entry name" value="Plug_dom"/>
</dbReference>
<feature type="domain" description="TonB-dependent receptor-like beta-barrel" evidence="14">
    <location>
        <begin position="675"/>
        <end position="1010"/>
    </location>
</feature>
<keyword evidence="10 11" id="KW-0998">Cell outer membrane</keyword>
<gene>
    <name evidence="16" type="ORF">EDE11_104200</name>
</gene>
<evidence type="ECO:0000313" key="17">
    <source>
        <dbReference type="Proteomes" id="UP000295649"/>
    </source>
</evidence>
<comment type="similarity">
    <text evidence="11 12">Belongs to the TonB-dependent receptor family.</text>
</comment>